<dbReference type="Proteomes" id="UP000355283">
    <property type="component" value="Unassembled WGS sequence"/>
</dbReference>
<evidence type="ECO:0000256" key="1">
    <source>
        <dbReference type="SAM" id="MobiDB-lite"/>
    </source>
</evidence>
<feature type="compositionally biased region" description="Basic and acidic residues" evidence="1">
    <location>
        <begin position="53"/>
        <end position="70"/>
    </location>
</feature>
<protein>
    <submittedName>
        <fullName evidence="2">Uncharacterized protein</fullName>
    </submittedName>
</protein>
<keyword evidence="3" id="KW-1185">Reference proteome</keyword>
<dbReference type="AlphaFoldDB" id="A0A4D9CNY6"/>
<evidence type="ECO:0000313" key="2">
    <source>
        <dbReference type="EMBL" id="TFJ80872.1"/>
    </source>
</evidence>
<organism evidence="2 3">
    <name type="scientific">Nannochloropsis salina CCMP1776</name>
    <dbReference type="NCBI Taxonomy" id="1027361"/>
    <lineage>
        <taxon>Eukaryota</taxon>
        <taxon>Sar</taxon>
        <taxon>Stramenopiles</taxon>
        <taxon>Ochrophyta</taxon>
        <taxon>Eustigmatophyceae</taxon>
        <taxon>Eustigmatales</taxon>
        <taxon>Monodopsidaceae</taxon>
        <taxon>Microchloropsis</taxon>
        <taxon>Microchloropsis salina</taxon>
    </lineage>
</organism>
<sequence length="111" mass="12444">MGKEEEEVPGRAKGGTVAPDRGKTWRSREKLYAFMATAYEKAGEMAKAEAIRREMEVTRQEQRGVGREAGREEEEEGRGDSRGKQKGQRKEETDGPQKATRRGERGGGTRM</sequence>
<accession>A0A4D9CNY6</accession>
<feature type="region of interest" description="Disordered" evidence="1">
    <location>
        <begin position="53"/>
        <end position="111"/>
    </location>
</feature>
<dbReference type="EMBL" id="SDOX01000151">
    <property type="protein sequence ID" value="TFJ80872.1"/>
    <property type="molecule type" value="Genomic_DNA"/>
</dbReference>
<feature type="compositionally biased region" description="Basic and acidic residues" evidence="1">
    <location>
        <begin position="78"/>
        <end position="111"/>
    </location>
</feature>
<name>A0A4D9CNY6_9STRA</name>
<gene>
    <name evidence="2" type="ORF">NSK_007799</name>
</gene>
<proteinExistence type="predicted"/>
<feature type="region of interest" description="Disordered" evidence="1">
    <location>
        <begin position="1"/>
        <end position="27"/>
    </location>
</feature>
<reference evidence="2 3" key="1">
    <citation type="submission" date="2019-01" db="EMBL/GenBank/DDBJ databases">
        <title>Nuclear Genome Assembly of the Microalgal Biofuel strain Nannochloropsis salina CCMP1776.</title>
        <authorList>
            <person name="Hovde B."/>
        </authorList>
    </citation>
    <scope>NUCLEOTIDE SEQUENCE [LARGE SCALE GENOMIC DNA]</scope>
    <source>
        <strain evidence="2 3">CCMP1776</strain>
    </source>
</reference>
<evidence type="ECO:0000313" key="3">
    <source>
        <dbReference type="Proteomes" id="UP000355283"/>
    </source>
</evidence>
<comment type="caution">
    <text evidence="2">The sequence shown here is derived from an EMBL/GenBank/DDBJ whole genome shotgun (WGS) entry which is preliminary data.</text>
</comment>